<keyword evidence="5 12" id="KW-0678">Repressor</keyword>
<comment type="subcellular location">
    <subcellularLocation>
        <location evidence="1 12">Cytoplasm</location>
    </subcellularLocation>
</comment>
<dbReference type="FunFam" id="1.10.10.10:FF:000007">
    <property type="entry name" value="Ferric uptake regulation protein"/>
    <property type="match status" value="1"/>
</dbReference>
<comment type="similarity">
    <text evidence="2 12">Belongs to the Fur family.</text>
</comment>
<name>A0A845Q9E5_9HYPH</name>
<dbReference type="AlphaFoldDB" id="A0A845Q9E5"/>
<keyword evidence="9 12" id="KW-0238">DNA-binding</keyword>
<evidence type="ECO:0000256" key="8">
    <source>
        <dbReference type="ARBA" id="ARBA00023015"/>
    </source>
</evidence>
<evidence type="ECO:0000313" key="14">
    <source>
        <dbReference type="EMBL" id="NBG95047.1"/>
    </source>
</evidence>
<dbReference type="PANTHER" id="PTHR33202">
    <property type="entry name" value="ZINC UPTAKE REGULATION PROTEIN"/>
    <property type="match status" value="1"/>
</dbReference>
<sequence length="153" mass="16525">MTDTSNSAAAERGSASPSDRPYAQTLQALRDKGLRPTRQRLALGRLLFDGGDRHVTAEALHGEAARAGVKVSLATVYNTLHQFTDAGLLRQVVVDGGCTYFDTNLEDHHHFYHVGDARLEDIPGHGISVTGLPDVPEGTALERVEVIVRVDKA</sequence>
<dbReference type="SUPFAM" id="SSF46785">
    <property type="entry name" value="Winged helix' DNA-binding domain"/>
    <property type="match status" value="1"/>
</dbReference>
<comment type="caution">
    <text evidence="14">The sequence shown here is derived from an EMBL/GenBank/DDBJ whole genome shotgun (WGS) entry which is preliminary data.</text>
</comment>
<dbReference type="Pfam" id="PF01475">
    <property type="entry name" value="FUR"/>
    <property type="match status" value="1"/>
</dbReference>
<dbReference type="CDD" id="cd07153">
    <property type="entry name" value="Fur_like"/>
    <property type="match status" value="1"/>
</dbReference>
<dbReference type="GO" id="GO:1900376">
    <property type="term" value="P:regulation of secondary metabolite biosynthetic process"/>
    <property type="evidence" value="ECO:0007669"/>
    <property type="project" value="TreeGrafter"/>
</dbReference>
<gene>
    <name evidence="12" type="primary">fur</name>
    <name evidence="14" type="ORF">GTQ45_04820</name>
</gene>
<evidence type="ECO:0000256" key="5">
    <source>
        <dbReference type="ARBA" id="ARBA00022491"/>
    </source>
</evidence>
<dbReference type="GO" id="GO:0000976">
    <property type="term" value="F:transcription cis-regulatory region binding"/>
    <property type="evidence" value="ECO:0007669"/>
    <property type="project" value="TreeGrafter"/>
</dbReference>
<evidence type="ECO:0000256" key="10">
    <source>
        <dbReference type="ARBA" id="ARBA00023163"/>
    </source>
</evidence>
<evidence type="ECO:0000256" key="1">
    <source>
        <dbReference type="ARBA" id="ARBA00004496"/>
    </source>
</evidence>
<dbReference type="InterPro" id="IPR036390">
    <property type="entry name" value="WH_DNA-bd_sf"/>
</dbReference>
<keyword evidence="11 12" id="KW-0408">Iron</keyword>
<dbReference type="Gene3D" id="1.10.10.10">
    <property type="entry name" value="Winged helix-like DNA-binding domain superfamily/Winged helix DNA-binding domain"/>
    <property type="match status" value="1"/>
</dbReference>
<evidence type="ECO:0000256" key="6">
    <source>
        <dbReference type="ARBA" id="ARBA00022723"/>
    </source>
</evidence>
<evidence type="ECO:0000256" key="12">
    <source>
        <dbReference type="RuleBase" id="RU364037"/>
    </source>
</evidence>
<protein>
    <recommendedName>
        <fullName evidence="3 12">Ferric uptake regulation protein</fullName>
    </recommendedName>
</protein>
<evidence type="ECO:0000256" key="2">
    <source>
        <dbReference type="ARBA" id="ARBA00007957"/>
    </source>
</evidence>
<evidence type="ECO:0000256" key="7">
    <source>
        <dbReference type="ARBA" id="ARBA00022833"/>
    </source>
</evidence>
<dbReference type="NCBIfam" id="NF045678">
    <property type="entry name" value="TransRegIrrA"/>
    <property type="match status" value="1"/>
</dbReference>
<evidence type="ECO:0000256" key="11">
    <source>
        <dbReference type="PIRSR" id="PIRSR602481-2"/>
    </source>
</evidence>
<proteinExistence type="inferred from homology"/>
<evidence type="ECO:0000256" key="4">
    <source>
        <dbReference type="ARBA" id="ARBA00022490"/>
    </source>
</evidence>
<dbReference type="InterPro" id="IPR036388">
    <property type="entry name" value="WH-like_DNA-bd_sf"/>
</dbReference>
<dbReference type="GO" id="GO:0003700">
    <property type="term" value="F:DNA-binding transcription factor activity"/>
    <property type="evidence" value="ECO:0007669"/>
    <property type="project" value="UniProtKB-UniRule"/>
</dbReference>
<keyword evidence="7 12" id="KW-0862">Zinc</keyword>
<dbReference type="GO" id="GO:0005737">
    <property type="term" value="C:cytoplasm"/>
    <property type="evidence" value="ECO:0007669"/>
    <property type="project" value="UniProtKB-SubCell"/>
</dbReference>
<dbReference type="EMBL" id="WXYQ01000004">
    <property type="protein sequence ID" value="NBG95047.1"/>
    <property type="molecule type" value="Genomic_DNA"/>
</dbReference>
<accession>A0A845Q9E5</accession>
<keyword evidence="10 12" id="KW-0804">Transcription</keyword>
<dbReference type="OrthoDB" id="9800477at2"/>
<dbReference type="InterPro" id="IPR002481">
    <property type="entry name" value="FUR"/>
</dbReference>
<organism evidence="14 15">
    <name type="scientific">Pyruvatibacter mobilis</name>
    <dbReference type="NCBI Taxonomy" id="1712261"/>
    <lineage>
        <taxon>Bacteria</taxon>
        <taxon>Pseudomonadati</taxon>
        <taxon>Pseudomonadota</taxon>
        <taxon>Alphaproteobacteria</taxon>
        <taxon>Hyphomicrobiales</taxon>
        <taxon>Parvibaculaceae</taxon>
        <taxon>Pyruvatibacter</taxon>
    </lineage>
</organism>
<evidence type="ECO:0000256" key="13">
    <source>
        <dbReference type="SAM" id="MobiDB-lite"/>
    </source>
</evidence>
<dbReference type="GeneID" id="300655962"/>
<comment type="subunit">
    <text evidence="12">Homodimer.</text>
</comment>
<dbReference type="GO" id="GO:0045892">
    <property type="term" value="P:negative regulation of DNA-templated transcription"/>
    <property type="evidence" value="ECO:0007669"/>
    <property type="project" value="TreeGrafter"/>
</dbReference>
<keyword evidence="4 12" id="KW-0963">Cytoplasm</keyword>
<dbReference type="GO" id="GO:0008270">
    <property type="term" value="F:zinc ion binding"/>
    <property type="evidence" value="ECO:0007669"/>
    <property type="project" value="TreeGrafter"/>
</dbReference>
<keyword evidence="6 11" id="KW-0479">Metal-binding</keyword>
<dbReference type="RefSeq" id="WP_027838298.1">
    <property type="nucleotide sequence ID" value="NZ_BMHN01000001.1"/>
</dbReference>
<evidence type="ECO:0000256" key="9">
    <source>
        <dbReference type="ARBA" id="ARBA00023125"/>
    </source>
</evidence>
<dbReference type="PANTHER" id="PTHR33202:SF7">
    <property type="entry name" value="FERRIC UPTAKE REGULATION PROTEIN"/>
    <property type="match status" value="1"/>
</dbReference>
<evidence type="ECO:0000313" key="15">
    <source>
        <dbReference type="Proteomes" id="UP000470384"/>
    </source>
</evidence>
<evidence type="ECO:0000256" key="3">
    <source>
        <dbReference type="ARBA" id="ARBA00020910"/>
    </source>
</evidence>
<dbReference type="Proteomes" id="UP000470384">
    <property type="component" value="Unassembled WGS sequence"/>
</dbReference>
<feature type="binding site" evidence="11">
    <location>
        <position position="108"/>
    </location>
    <ligand>
        <name>Fe cation</name>
        <dbReference type="ChEBI" id="CHEBI:24875"/>
    </ligand>
</feature>
<comment type="cofactor">
    <cofactor evidence="11">
        <name>Mn(2+)</name>
        <dbReference type="ChEBI" id="CHEBI:29035"/>
    </cofactor>
    <cofactor evidence="11">
        <name>Fe(2+)</name>
        <dbReference type="ChEBI" id="CHEBI:29033"/>
    </cofactor>
    <text evidence="11">Binds 1 Mn(2+) or Fe(2+) ion per subunit.</text>
</comment>
<keyword evidence="15" id="KW-1185">Reference proteome</keyword>
<feature type="region of interest" description="Disordered" evidence="13">
    <location>
        <begin position="1"/>
        <end position="21"/>
    </location>
</feature>
<dbReference type="NCBIfam" id="NF045677">
    <property type="entry name" value="FeRespRegIrr"/>
    <property type="match status" value="1"/>
</dbReference>
<reference evidence="14 15" key="1">
    <citation type="journal article" date="2016" name="Int. J. Syst. Evol. Microbiol.">
        <title>Pyruvatibacter mobilis gen. nov., sp. nov., a marine bacterium from the culture broth of Picochlorum sp. 122.</title>
        <authorList>
            <person name="Wang G."/>
            <person name="Tang M."/>
            <person name="Wu H."/>
            <person name="Dai S."/>
            <person name="Li T."/>
            <person name="Chen C."/>
            <person name="He H."/>
            <person name="Fan J."/>
            <person name="Xiang W."/>
            <person name="Li X."/>
        </authorList>
    </citation>
    <scope>NUCLEOTIDE SEQUENCE [LARGE SCALE GENOMIC DNA]</scope>
    <source>
        <strain evidence="14 15">GYP-11</strain>
    </source>
</reference>
<keyword evidence="8 12" id="KW-0805">Transcription regulation</keyword>